<dbReference type="EMBL" id="CP012333">
    <property type="protein sequence ID" value="AKV01044.1"/>
    <property type="molecule type" value="Genomic_DNA"/>
</dbReference>
<keyword evidence="3" id="KW-1185">Reference proteome</keyword>
<dbReference type="STRING" id="1391654.AKJ09_07707"/>
<sequence length="215" mass="22756">MATEMATKKAAAKGKDSAKPGKNGAKAGGAAKEKAGEPKRKLGLRGAAPWAARHAAKHAAEARARAAEPPLPGSARATIRTPVAAEDIKARIAELHNALQQIKGFRKNLSKGFFDVGLILKEIQAKKLYEAKGFGTFEAFLEREATELGKTQALRFVRMVGLFQKEGALELGMERVVMAMMSIEAGDGVPEARASGKIPPPPLSSSVLPLKPPGR</sequence>
<feature type="compositionally biased region" description="Basic and acidic residues" evidence="1">
    <location>
        <begin position="31"/>
        <end position="40"/>
    </location>
</feature>
<evidence type="ECO:0000256" key="1">
    <source>
        <dbReference type="SAM" id="MobiDB-lite"/>
    </source>
</evidence>
<proteinExistence type="predicted"/>
<protein>
    <submittedName>
        <fullName evidence="2">Uncharacterized protein</fullName>
    </submittedName>
</protein>
<evidence type="ECO:0000313" key="3">
    <source>
        <dbReference type="Proteomes" id="UP000064967"/>
    </source>
</evidence>
<feature type="region of interest" description="Disordered" evidence="1">
    <location>
        <begin position="1"/>
        <end position="50"/>
    </location>
</feature>
<name>A0A0K1Q5N9_9BACT</name>
<reference evidence="2 3" key="1">
    <citation type="submission" date="2015-08" db="EMBL/GenBank/DDBJ databases">
        <authorList>
            <person name="Babu N.S."/>
            <person name="Beckwith C.J."/>
            <person name="Beseler K.G."/>
            <person name="Brison A."/>
            <person name="Carone J.V."/>
            <person name="Caskin T.P."/>
            <person name="Diamond M."/>
            <person name="Durham M.E."/>
            <person name="Foxe J.M."/>
            <person name="Go M."/>
            <person name="Henderson B.A."/>
            <person name="Jones I.B."/>
            <person name="McGettigan J.A."/>
            <person name="Micheletti S.J."/>
            <person name="Nasrallah M.E."/>
            <person name="Ortiz D."/>
            <person name="Piller C.R."/>
            <person name="Privatt S.R."/>
            <person name="Schneider S.L."/>
            <person name="Sharp S."/>
            <person name="Smith T.C."/>
            <person name="Stanton J.D."/>
            <person name="Ullery H.E."/>
            <person name="Wilson R.J."/>
            <person name="Serrano M.G."/>
            <person name="Buck G."/>
            <person name="Lee V."/>
            <person name="Wang Y."/>
            <person name="Carvalho R."/>
            <person name="Voegtly L."/>
            <person name="Shi R."/>
            <person name="Duckworth R."/>
            <person name="Johnson A."/>
            <person name="Loviza R."/>
            <person name="Walstead R."/>
            <person name="Shah Z."/>
            <person name="Kiflezghi M."/>
            <person name="Wade K."/>
            <person name="Ball S.L."/>
            <person name="Bradley K.W."/>
            <person name="Asai D.J."/>
            <person name="Bowman C.A."/>
            <person name="Russell D.A."/>
            <person name="Pope W.H."/>
            <person name="Jacobs-Sera D."/>
            <person name="Hendrix R.W."/>
            <person name="Hatfull G.F."/>
        </authorList>
    </citation>
    <scope>NUCLEOTIDE SEQUENCE [LARGE SCALE GENOMIC DNA]</scope>
    <source>
        <strain evidence="2 3">DSM 27648</strain>
    </source>
</reference>
<accession>A0A0K1Q5N9</accession>
<feature type="compositionally biased region" description="Low complexity" evidence="1">
    <location>
        <begin position="20"/>
        <end position="30"/>
    </location>
</feature>
<dbReference type="AlphaFoldDB" id="A0A0K1Q5N9"/>
<dbReference type="Proteomes" id="UP000064967">
    <property type="component" value="Chromosome"/>
</dbReference>
<dbReference type="KEGG" id="llu:AKJ09_07707"/>
<organism evidence="2 3">
    <name type="scientific">Labilithrix luteola</name>
    <dbReference type="NCBI Taxonomy" id="1391654"/>
    <lineage>
        <taxon>Bacteria</taxon>
        <taxon>Pseudomonadati</taxon>
        <taxon>Myxococcota</taxon>
        <taxon>Polyangia</taxon>
        <taxon>Polyangiales</taxon>
        <taxon>Labilitrichaceae</taxon>
        <taxon>Labilithrix</taxon>
    </lineage>
</organism>
<gene>
    <name evidence="2" type="ORF">AKJ09_07707</name>
</gene>
<feature type="region of interest" description="Disordered" evidence="1">
    <location>
        <begin position="190"/>
        <end position="215"/>
    </location>
</feature>
<evidence type="ECO:0000313" key="2">
    <source>
        <dbReference type="EMBL" id="AKV01044.1"/>
    </source>
</evidence>